<accession>A0A412A041</accession>
<protein>
    <submittedName>
        <fullName evidence="1">Uncharacterized protein</fullName>
    </submittedName>
</protein>
<proteinExistence type="predicted"/>
<dbReference type="EMBL" id="QRST01000001">
    <property type="protein sequence ID" value="RGQ08409.1"/>
    <property type="molecule type" value="Genomic_DNA"/>
</dbReference>
<name>A0A412A041_9FIRM</name>
<reference evidence="1 2" key="1">
    <citation type="submission" date="2018-08" db="EMBL/GenBank/DDBJ databases">
        <title>A genome reference for cultivated species of the human gut microbiota.</title>
        <authorList>
            <person name="Zou Y."/>
            <person name="Xue W."/>
            <person name="Luo G."/>
        </authorList>
    </citation>
    <scope>NUCLEOTIDE SEQUENCE [LARGE SCALE GENOMIC DNA]</scope>
    <source>
        <strain evidence="1 2">AF29-2</strain>
    </source>
</reference>
<dbReference type="AlphaFoldDB" id="A0A412A041"/>
<evidence type="ECO:0000313" key="2">
    <source>
        <dbReference type="Proteomes" id="UP000284662"/>
    </source>
</evidence>
<gene>
    <name evidence="1" type="ORF">DWZ11_00695</name>
</gene>
<sequence length="200" mass="23721">MPCFMKYINIDSKDILNIIPKDDDKFPYNKLLYVSTFENKYKIKIYLKQRVPGGYIAFKIFLYNDKLHAIKTLETENIEQGEIAFIIDNDIYVVNVNVINKIKYFGTIFLSKKDTNKNIIEKKIKLHDNSKLDFILYNIKSNNVYCIENARYINKNCDIESIRLSESSYSKNIFNGYRCILLKNTDFNYLYNITVYILTE</sequence>
<organism evidence="1 2">
    <name type="scientific">Megamonas rupellensis</name>
    <dbReference type="NCBI Taxonomy" id="491921"/>
    <lineage>
        <taxon>Bacteria</taxon>
        <taxon>Bacillati</taxon>
        <taxon>Bacillota</taxon>
        <taxon>Negativicutes</taxon>
        <taxon>Selenomonadales</taxon>
        <taxon>Selenomonadaceae</taxon>
        <taxon>Megamonas</taxon>
    </lineage>
</organism>
<dbReference type="RefSeq" id="WP_117975966.1">
    <property type="nucleotide sequence ID" value="NZ_QRST01000001.1"/>
</dbReference>
<evidence type="ECO:0000313" key="1">
    <source>
        <dbReference type="EMBL" id="RGQ08409.1"/>
    </source>
</evidence>
<dbReference type="Proteomes" id="UP000284662">
    <property type="component" value="Unassembled WGS sequence"/>
</dbReference>
<comment type="caution">
    <text evidence="1">The sequence shown here is derived from an EMBL/GenBank/DDBJ whole genome shotgun (WGS) entry which is preliminary data.</text>
</comment>